<accession>A0ABT1YAT7</accession>
<feature type="transmembrane region" description="Helical" evidence="1">
    <location>
        <begin position="142"/>
        <end position="170"/>
    </location>
</feature>
<organism evidence="2 3">
    <name type="scientific">Paenibacillus radicis</name>
    <name type="common">ex Xue et al. 2023</name>
    <dbReference type="NCBI Taxonomy" id="2972489"/>
    <lineage>
        <taxon>Bacteria</taxon>
        <taxon>Bacillati</taxon>
        <taxon>Bacillota</taxon>
        <taxon>Bacilli</taxon>
        <taxon>Bacillales</taxon>
        <taxon>Paenibacillaceae</taxon>
        <taxon>Paenibacillus</taxon>
    </lineage>
</organism>
<feature type="transmembrane region" description="Helical" evidence="1">
    <location>
        <begin position="227"/>
        <end position="248"/>
    </location>
</feature>
<keyword evidence="1" id="KW-0472">Membrane</keyword>
<feature type="transmembrane region" description="Helical" evidence="1">
    <location>
        <begin position="201"/>
        <end position="221"/>
    </location>
</feature>
<dbReference type="InterPro" id="IPR010390">
    <property type="entry name" value="ABC-2_transporter-like"/>
</dbReference>
<dbReference type="PANTHER" id="PTHR36833:SF1">
    <property type="entry name" value="INTEGRAL MEMBRANE TRANSPORT PROTEIN"/>
    <property type="match status" value="1"/>
</dbReference>
<feature type="transmembrane region" description="Helical" evidence="1">
    <location>
        <begin position="21"/>
        <end position="43"/>
    </location>
</feature>
<reference evidence="2 3" key="1">
    <citation type="submission" date="2022-08" db="EMBL/GenBank/DDBJ databases">
        <title>Paenibacillus endoradicis sp. nov., Paenibacillus radicibacter sp. nov and Paenibacillus pararadicis sp. nov., three cold-adapted plant growth-promoting bacteria isolated from root of Larix gmelinii in Great Khingan.</title>
        <authorList>
            <person name="Xue H."/>
        </authorList>
    </citation>
    <scope>NUCLEOTIDE SEQUENCE [LARGE SCALE GENOMIC DNA]</scope>
    <source>
        <strain evidence="2 3">N5-1-1-5</strain>
    </source>
</reference>
<dbReference type="PANTHER" id="PTHR36833">
    <property type="entry name" value="SLR0610 PROTEIN-RELATED"/>
    <property type="match status" value="1"/>
</dbReference>
<keyword evidence="3" id="KW-1185">Reference proteome</keyword>
<dbReference type="EMBL" id="JANQBD010000002">
    <property type="protein sequence ID" value="MCR8630311.1"/>
    <property type="molecule type" value="Genomic_DNA"/>
</dbReference>
<name>A0ABT1YAT7_9BACL</name>
<dbReference type="RefSeq" id="WP_258211929.1">
    <property type="nucleotide sequence ID" value="NZ_JANQBD010000002.1"/>
</dbReference>
<evidence type="ECO:0000313" key="3">
    <source>
        <dbReference type="Proteomes" id="UP001300012"/>
    </source>
</evidence>
<evidence type="ECO:0000313" key="2">
    <source>
        <dbReference type="EMBL" id="MCR8630311.1"/>
    </source>
</evidence>
<sequence>MKLYFQYMLLLFKSQLQYRASFLLLTLGQCLTPFTVFAGLYFMFERFGQIEGWTFYEVALCFAVTHMAFSITECFARGFDVFSSLVISGDFDRLLVRPRSTVVQVFGSRFEFARVGRLFLSFIVLIWATFNIQIDWTLLKLIALLLMIAGGVAIFTGIFILAASICFWTVQGLEIANIFTDGGREMTQYPLNIYHKWVSRFFTFVIPFGCVNYLPLLYILGRDGERHALYAFIPLAGVIFLVPCLYVWKIGVAHYRSTGS</sequence>
<dbReference type="Proteomes" id="UP001300012">
    <property type="component" value="Unassembled WGS sequence"/>
</dbReference>
<feature type="transmembrane region" description="Helical" evidence="1">
    <location>
        <begin position="118"/>
        <end position="136"/>
    </location>
</feature>
<keyword evidence="1" id="KW-1133">Transmembrane helix</keyword>
<proteinExistence type="predicted"/>
<gene>
    <name evidence="2" type="ORF">NV381_03745</name>
</gene>
<evidence type="ECO:0000256" key="1">
    <source>
        <dbReference type="SAM" id="Phobius"/>
    </source>
</evidence>
<dbReference type="Pfam" id="PF06182">
    <property type="entry name" value="ABC2_membrane_6"/>
    <property type="match status" value="1"/>
</dbReference>
<feature type="transmembrane region" description="Helical" evidence="1">
    <location>
        <begin position="55"/>
        <end position="76"/>
    </location>
</feature>
<comment type="caution">
    <text evidence="2">The sequence shown here is derived from an EMBL/GenBank/DDBJ whole genome shotgun (WGS) entry which is preliminary data.</text>
</comment>
<keyword evidence="1" id="KW-0812">Transmembrane</keyword>
<protein>
    <submittedName>
        <fullName evidence="2">ABC-2 family transporter protein</fullName>
    </submittedName>
</protein>